<dbReference type="PROSITE" id="PS51257">
    <property type="entry name" value="PROKAR_LIPOPROTEIN"/>
    <property type="match status" value="1"/>
</dbReference>
<dbReference type="EMBL" id="JBHUOL010000022">
    <property type="protein sequence ID" value="MFD2910074.1"/>
    <property type="molecule type" value="Genomic_DNA"/>
</dbReference>
<evidence type="ECO:0008006" key="3">
    <source>
        <dbReference type="Google" id="ProtNLM"/>
    </source>
</evidence>
<sequence length="276" mass="29866">MKKIIGIFILAFIVFSCSENESTLYNPDGQGLIYFATKTSKLDIVLDGEGQVQIAVNSSSLSNVDRTVTIEVLATSTADDANYSLPSTVVIPANQYSGILTIDGVDVTASTNPELIILKIVSVTTGSNVVLSPSTHEVTVAQSCPVDPTKFIGDYLIEEMTPYVDGPTLSDGTVIVLKHINANTPTTERKFSTKNYPDYCSPFRDFFFNLLCGEVIVKNNQPSTCTCSADGMFFGPATTPATFDAEDDSEFFMTFTNDSTSDCAPSSQTTYKFTKQ</sequence>
<dbReference type="InterPro" id="IPR038081">
    <property type="entry name" value="CalX-like_sf"/>
</dbReference>
<dbReference type="Proteomes" id="UP001597549">
    <property type="component" value="Unassembled WGS sequence"/>
</dbReference>
<proteinExistence type="predicted"/>
<keyword evidence="2" id="KW-1185">Reference proteome</keyword>
<dbReference type="SUPFAM" id="SSF141072">
    <property type="entry name" value="CalX-like"/>
    <property type="match status" value="1"/>
</dbReference>
<dbReference type="Gene3D" id="2.60.40.2030">
    <property type="match status" value="1"/>
</dbReference>
<organism evidence="1 2">
    <name type="scientific">Flavobacterium ardleyense</name>
    <dbReference type="NCBI Taxonomy" id="2038737"/>
    <lineage>
        <taxon>Bacteria</taxon>
        <taxon>Pseudomonadati</taxon>
        <taxon>Bacteroidota</taxon>
        <taxon>Flavobacteriia</taxon>
        <taxon>Flavobacteriales</taxon>
        <taxon>Flavobacteriaceae</taxon>
        <taxon>Flavobacterium</taxon>
    </lineage>
</organism>
<gene>
    <name evidence="1" type="ORF">ACFSX9_15175</name>
</gene>
<accession>A0ABW5ZB15</accession>
<reference evidence="2" key="1">
    <citation type="journal article" date="2019" name="Int. J. Syst. Evol. Microbiol.">
        <title>The Global Catalogue of Microorganisms (GCM) 10K type strain sequencing project: providing services to taxonomists for standard genome sequencing and annotation.</title>
        <authorList>
            <consortium name="The Broad Institute Genomics Platform"/>
            <consortium name="The Broad Institute Genome Sequencing Center for Infectious Disease"/>
            <person name="Wu L."/>
            <person name="Ma J."/>
        </authorList>
    </citation>
    <scope>NUCLEOTIDE SEQUENCE [LARGE SCALE GENOMIC DNA]</scope>
    <source>
        <strain evidence="2">KCTC 52644</strain>
    </source>
</reference>
<evidence type="ECO:0000313" key="2">
    <source>
        <dbReference type="Proteomes" id="UP001597549"/>
    </source>
</evidence>
<comment type="caution">
    <text evidence="1">The sequence shown here is derived from an EMBL/GenBank/DDBJ whole genome shotgun (WGS) entry which is preliminary data.</text>
</comment>
<evidence type="ECO:0000313" key="1">
    <source>
        <dbReference type="EMBL" id="MFD2910074.1"/>
    </source>
</evidence>
<protein>
    <recommendedName>
        <fullName evidence="3">Lipoprotein</fullName>
    </recommendedName>
</protein>
<dbReference type="RefSeq" id="WP_379809200.1">
    <property type="nucleotide sequence ID" value="NZ_JBHUOL010000022.1"/>
</dbReference>
<name>A0ABW5ZB15_9FLAO</name>